<dbReference type="NCBIfam" id="TIGR02594">
    <property type="entry name" value="TIGR02594 family protein"/>
    <property type="match status" value="1"/>
</dbReference>
<evidence type="ECO:0000313" key="5">
    <source>
        <dbReference type="Proteomes" id="UP000317365"/>
    </source>
</evidence>
<evidence type="ECO:0000259" key="3">
    <source>
        <dbReference type="PROSITE" id="PS51781"/>
    </source>
</evidence>
<name>A0A515EP33_9BURK</name>
<dbReference type="GO" id="GO:0008745">
    <property type="term" value="F:N-acetylmuramoyl-L-alanine amidase activity"/>
    <property type="evidence" value="ECO:0007669"/>
    <property type="project" value="UniProtKB-EC"/>
</dbReference>
<dbReference type="InterPro" id="IPR003646">
    <property type="entry name" value="SH3-like_bac-type"/>
</dbReference>
<feature type="domain" description="SH3b" evidence="3">
    <location>
        <begin position="1"/>
        <end position="68"/>
    </location>
</feature>
<dbReference type="EC" id="3.5.1.28" evidence="2"/>
<dbReference type="InterPro" id="IPR038765">
    <property type="entry name" value="Papain-like_cys_pep_sf"/>
</dbReference>
<evidence type="ECO:0000256" key="2">
    <source>
        <dbReference type="ARBA" id="ARBA00011901"/>
    </source>
</evidence>
<evidence type="ECO:0000256" key="1">
    <source>
        <dbReference type="ARBA" id="ARBA00001561"/>
    </source>
</evidence>
<dbReference type="InterPro" id="IPR013423">
    <property type="entry name" value="CHP02594"/>
</dbReference>
<dbReference type="Pfam" id="PF05257">
    <property type="entry name" value="CHAP"/>
    <property type="match status" value="1"/>
</dbReference>
<dbReference type="RefSeq" id="WP_142811350.1">
    <property type="nucleotide sequence ID" value="NZ_CP036282.1"/>
</dbReference>
<dbReference type="EMBL" id="CP036282">
    <property type="protein sequence ID" value="QDL54432.1"/>
    <property type="molecule type" value="Genomic_DNA"/>
</dbReference>
<dbReference type="SUPFAM" id="SSF54001">
    <property type="entry name" value="Cysteine proteinases"/>
    <property type="match status" value="1"/>
</dbReference>
<accession>A0A515EP33</accession>
<reference evidence="5" key="1">
    <citation type="submission" date="2019-02" db="EMBL/GenBank/DDBJ databases">
        <title>Complete genome sequence of Rhodoferax sp. Gr-4.</title>
        <authorList>
            <person name="Jin L."/>
        </authorList>
    </citation>
    <scope>NUCLEOTIDE SEQUENCE [LARGE SCALE GENOMIC DNA]</scope>
    <source>
        <strain evidence="5">Gr-4</strain>
    </source>
</reference>
<dbReference type="Gene3D" id="2.30.30.40">
    <property type="entry name" value="SH3 Domains"/>
    <property type="match status" value="1"/>
</dbReference>
<protein>
    <recommendedName>
        <fullName evidence="2">N-acetylmuramoyl-L-alanine amidase</fullName>
        <ecNumber evidence="2">3.5.1.28</ecNumber>
    </recommendedName>
</protein>
<dbReference type="KEGG" id="rhg:EXZ61_09790"/>
<sequence>MFTVTVTPDQLHMRQGAGTGFDSIGFVIRGTVLTSTAIDSTGTWLQVKEGGAKGKAGWCSARYLLPDAPIAPWLAVSIKEIGIKEYAGTDSNHPRIQLYLSTVNNLSDLDKLQDETAWCSCFMNWCVEQCDLVGTDSAWAKSWGNWRSSIPVASAQTGDIAVFDRSNANGGGGHVAIFITLDADKKNVLVLGGNQSNAVRYAWYPVDGVQHGTKYKLLSVRRSGM</sequence>
<proteinExistence type="predicted"/>
<gene>
    <name evidence="4" type="ORF">EXZ61_09790</name>
</gene>
<keyword evidence="5" id="KW-1185">Reference proteome</keyword>
<dbReference type="PROSITE" id="PS51781">
    <property type="entry name" value="SH3B"/>
    <property type="match status" value="1"/>
</dbReference>
<dbReference type="Proteomes" id="UP000317365">
    <property type="component" value="Chromosome"/>
</dbReference>
<dbReference type="Gene3D" id="3.90.1720.10">
    <property type="entry name" value="endopeptidase domain like (from Nostoc punctiforme)"/>
    <property type="match status" value="1"/>
</dbReference>
<comment type="catalytic activity">
    <reaction evidence="1">
        <text>Hydrolyzes the link between N-acetylmuramoyl residues and L-amino acid residues in certain cell-wall glycopeptides.</text>
        <dbReference type="EC" id="3.5.1.28"/>
    </reaction>
</comment>
<dbReference type="InterPro" id="IPR007921">
    <property type="entry name" value="CHAP_dom"/>
</dbReference>
<evidence type="ECO:0000313" key="4">
    <source>
        <dbReference type="EMBL" id="QDL54432.1"/>
    </source>
</evidence>
<dbReference type="AlphaFoldDB" id="A0A515EP33"/>
<dbReference type="Pfam" id="PF08239">
    <property type="entry name" value="SH3_3"/>
    <property type="match status" value="1"/>
</dbReference>
<reference evidence="5" key="2">
    <citation type="journal article" date="2020" name="Int. J. Syst. Evol. Microbiol.">
        <title>Genomic insights into a novel species Rhodoferax aquaticus sp. nov., isolated from freshwater.</title>
        <authorList>
            <person name="Li T."/>
            <person name="Zhuo Y."/>
            <person name="Jin C.Z."/>
            <person name="Wu X."/>
            <person name="Ko S.R."/>
            <person name="Jin F.J."/>
            <person name="Ahn C.Y."/>
            <person name="Oh H.M."/>
            <person name="Lee H.G."/>
            <person name="Jin L."/>
        </authorList>
    </citation>
    <scope>NUCLEOTIDE SEQUENCE [LARGE SCALE GENOMIC DNA]</scope>
    <source>
        <strain evidence="5">Gr-4</strain>
    </source>
</reference>
<organism evidence="4 5">
    <name type="scientific">Rhodoferax aquaticus</name>
    <dbReference type="NCBI Taxonomy" id="2527691"/>
    <lineage>
        <taxon>Bacteria</taxon>
        <taxon>Pseudomonadati</taxon>
        <taxon>Pseudomonadota</taxon>
        <taxon>Betaproteobacteria</taxon>
        <taxon>Burkholderiales</taxon>
        <taxon>Comamonadaceae</taxon>
        <taxon>Rhodoferax</taxon>
    </lineage>
</organism>